<evidence type="ECO:0000313" key="4">
    <source>
        <dbReference type="EMBL" id="KAG2926501.1"/>
    </source>
</evidence>
<evidence type="ECO:0000256" key="1">
    <source>
        <dbReference type="ARBA" id="ARBA00022737"/>
    </source>
</evidence>
<dbReference type="PRINTS" id="PR00779">
    <property type="entry name" value="INSP3RECEPTR"/>
</dbReference>
<dbReference type="PANTHER" id="PTHR13715">
    <property type="entry name" value="RYANODINE RECEPTOR AND IP3 RECEPTOR"/>
    <property type="match status" value="1"/>
</dbReference>
<dbReference type="InterPro" id="IPR036300">
    <property type="entry name" value="MIR_dom_sf"/>
</dbReference>
<dbReference type="EMBL" id="RCMI01000195">
    <property type="protein sequence ID" value="KAG2926501.1"/>
    <property type="molecule type" value="Genomic_DNA"/>
</dbReference>
<dbReference type="Pfam" id="PF02815">
    <property type="entry name" value="MIR"/>
    <property type="match status" value="1"/>
</dbReference>
<accession>A0A8T1IEL0</accession>
<dbReference type="Proteomes" id="UP000774804">
    <property type="component" value="Unassembled WGS sequence"/>
</dbReference>
<organism evidence="6 7">
    <name type="scientific">Phytophthora cactorum</name>
    <dbReference type="NCBI Taxonomy" id="29920"/>
    <lineage>
        <taxon>Eukaryota</taxon>
        <taxon>Sar</taxon>
        <taxon>Stramenopiles</taxon>
        <taxon>Oomycota</taxon>
        <taxon>Peronosporomycetes</taxon>
        <taxon>Peronosporales</taxon>
        <taxon>Peronosporaceae</taxon>
        <taxon>Phytophthora</taxon>
    </lineage>
</organism>
<dbReference type="AlphaFoldDB" id="A0A8T1IEL0"/>
<dbReference type="EMBL" id="RCMK01000205">
    <property type="protein sequence ID" value="KAG2944210.1"/>
    <property type="molecule type" value="Genomic_DNA"/>
</dbReference>
<dbReference type="EMBL" id="RCMV01000136">
    <property type="protein sequence ID" value="KAG3223715.1"/>
    <property type="molecule type" value="Genomic_DNA"/>
</dbReference>
<protein>
    <recommendedName>
        <fullName evidence="3">MIR domain-containing protein</fullName>
    </recommendedName>
</protein>
<dbReference type="Pfam" id="PF08709">
    <property type="entry name" value="Ins145_P3_rec"/>
    <property type="match status" value="1"/>
</dbReference>
<evidence type="ECO:0000259" key="3">
    <source>
        <dbReference type="PROSITE" id="PS50919"/>
    </source>
</evidence>
<dbReference type="GO" id="GO:0005220">
    <property type="term" value="F:inositol 1,4,5-trisphosphate-gated calcium channel activity"/>
    <property type="evidence" value="ECO:0007669"/>
    <property type="project" value="InterPro"/>
</dbReference>
<dbReference type="InterPro" id="IPR016093">
    <property type="entry name" value="MIR_motif"/>
</dbReference>
<feature type="domain" description="MIR" evidence="3">
    <location>
        <begin position="298"/>
        <end position="351"/>
    </location>
</feature>
<evidence type="ECO:0000256" key="2">
    <source>
        <dbReference type="SAM" id="MobiDB-lite"/>
    </source>
</evidence>
<proteinExistence type="predicted"/>
<dbReference type="PANTHER" id="PTHR13715:SF99">
    <property type="entry name" value="INOSITOL 1,4,5-TRISPHOSPHATE RECEPTOR-LIKE PROTEIN A"/>
    <property type="match status" value="1"/>
</dbReference>
<evidence type="ECO:0000313" key="5">
    <source>
        <dbReference type="EMBL" id="KAG2944210.1"/>
    </source>
</evidence>
<dbReference type="SUPFAM" id="SSF82109">
    <property type="entry name" value="MIR domain"/>
    <property type="match status" value="2"/>
</dbReference>
<comment type="caution">
    <text evidence="6">The sequence shown here is derived from an EMBL/GenBank/DDBJ whole genome shotgun (WGS) entry which is preliminary data.</text>
</comment>
<dbReference type="Gene3D" id="2.80.10.50">
    <property type="match status" value="2"/>
</dbReference>
<reference evidence="6" key="1">
    <citation type="submission" date="2018-05" db="EMBL/GenBank/DDBJ databases">
        <title>Effector identification in a new, highly contiguous assembly of the strawberry crown rot pathogen Phytophthora cactorum.</title>
        <authorList>
            <person name="Armitage A.D."/>
            <person name="Nellist C.F."/>
            <person name="Bates H."/>
            <person name="Vickerstaff R.J."/>
            <person name="Harrison R.J."/>
        </authorList>
    </citation>
    <scope>NUCLEOTIDE SEQUENCE</scope>
    <source>
        <strain evidence="4">4032</strain>
        <strain evidence="5">4040</strain>
        <strain evidence="6">P421</strain>
    </source>
</reference>
<dbReference type="InterPro" id="IPR014821">
    <property type="entry name" value="Ins145_P3_rcpt"/>
</dbReference>
<dbReference type="GO" id="GO:0005783">
    <property type="term" value="C:endoplasmic reticulum"/>
    <property type="evidence" value="ECO:0007669"/>
    <property type="project" value="InterPro"/>
</dbReference>
<name>A0A8T1IEL0_9STRA</name>
<dbReference type="Proteomes" id="UP000736787">
    <property type="component" value="Unassembled WGS sequence"/>
</dbReference>
<feature type="compositionally biased region" description="Low complexity" evidence="2">
    <location>
        <begin position="61"/>
        <end position="71"/>
    </location>
</feature>
<dbReference type="Proteomes" id="UP000760860">
    <property type="component" value="Unassembled WGS sequence"/>
</dbReference>
<dbReference type="SMART" id="SM00472">
    <property type="entry name" value="MIR"/>
    <property type="match status" value="2"/>
</dbReference>
<feature type="domain" description="MIR" evidence="3">
    <location>
        <begin position="431"/>
        <end position="495"/>
    </location>
</feature>
<feature type="domain" description="MIR" evidence="3">
    <location>
        <begin position="500"/>
        <end position="562"/>
    </location>
</feature>
<gene>
    <name evidence="4" type="ORF">PC115_g7876</name>
    <name evidence="5" type="ORF">PC117_g9133</name>
    <name evidence="6" type="ORF">PC129_g5620</name>
</gene>
<dbReference type="PROSITE" id="PS50919">
    <property type="entry name" value="MIR"/>
    <property type="match status" value="3"/>
</dbReference>
<dbReference type="InterPro" id="IPR000493">
    <property type="entry name" value="InsP3_rcpt"/>
</dbReference>
<dbReference type="InterPro" id="IPR015925">
    <property type="entry name" value="Ryanodine_IP3_receptor"/>
</dbReference>
<sequence>MENTQDHDLPRPMRAPRTPPPVATKRPPVSLRQQPRAVSVRTPKSRPMGKTLHIRVEEQEQVQSQMSGQAQEQKEEEIAPISPPAGPTTLRQKERSGSMKSARPRPFGGKLRIDVDAAELAAPPIIGSPLSYYSSKKLPSNTHEDHPVSMFTTAESNTGSGLLSTASPFLEYGMIVSLVCDDRGGLVAAEGFASRDVKLEKLNYGVGGPVARLGLGGKEERRLFADGGFRLLSCPFRDCLFEIVPKMTYDATIALRSLVDDTGQPTRQPGNQHTLDNLRFKSEAETRLNAMMYKKLKGTQVIYGQTIQLRHMKTGKYVSLDPSPIPFRGSEYAPVFLDAGGPSSHFNVLPRFKLRSKGAPVQLTDQMIMTGGTESQPFNLFVSNRNTTDGVSTAVVGSSVHSSQWRAIYYDNLDSESFTTSGEVRLPARNDDGLRAGSCIRLLHLESSSWLGFHGSDSRNSLGGPVALHFSDESGQEDGSKKALSSDCLWEIEHVFAYEGGQIKWREAITLRHLITGKYLAVTHSQSPRATTRTGATTRQSSQICAQAFAQDQPQLFRFVPTAIADEESQIENGEVVLIQHQKTNSFIHSIDTHASTMADIRLSSKPLAHNSSTSKSGADSGTL</sequence>
<dbReference type="GO" id="GO:0070679">
    <property type="term" value="F:inositol 1,4,5 trisphosphate binding"/>
    <property type="evidence" value="ECO:0007669"/>
    <property type="project" value="InterPro"/>
</dbReference>
<keyword evidence="1" id="KW-0677">Repeat</keyword>
<dbReference type="CDD" id="cd23280">
    <property type="entry name" value="beta-trefoil_MIR_itr-1-like"/>
    <property type="match status" value="1"/>
</dbReference>
<evidence type="ECO:0000313" key="7">
    <source>
        <dbReference type="Proteomes" id="UP000760860"/>
    </source>
</evidence>
<feature type="region of interest" description="Disordered" evidence="2">
    <location>
        <begin position="1"/>
        <end position="109"/>
    </location>
</feature>
<evidence type="ECO:0000313" key="6">
    <source>
        <dbReference type="EMBL" id="KAG3223715.1"/>
    </source>
</evidence>
<feature type="compositionally biased region" description="Basic and acidic residues" evidence="2">
    <location>
        <begin position="1"/>
        <end position="11"/>
    </location>
</feature>
<dbReference type="VEuPathDB" id="FungiDB:PC110_g9223"/>